<evidence type="ECO:0000256" key="1">
    <source>
        <dbReference type="SAM" id="SignalP"/>
    </source>
</evidence>
<feature type="signal peptide" evidence="1">
    <location>
        <begin position="1"/>
        <end position="21"/>
    </location>
</feature>
<proteinExistence type="predicted"/>
<name>A0A6B0U075_IXORI</name>
<accession>A0A6B0U075</accession>
<feature type="chain" id="PRO_5025509153" evidence="1">
    <location>
        <begin position="22"/>
        <end position="88"/>
    </location>
</feature>
<evidence type="ECO:0000313" key="2">
    <source>
        <dbReference type="EMBL" id="MXU85852.1"/>
    </source>
</evidence>
<protein>
    <submittedName>
        <fullName evidence="2">Putative secreted protein</fullName>
    </submittedName>
</protein>
<keyword evidence="1" id="KW-0732">Signal</keyword>
<dbReference type="EMBL" id="GIFC01003769">
    <property type="protein sequence ID" value="MXU85852.1"/>
    <property type="molecule type" value="Transcribed_RNA"/>
</dbReference>
<sequence length="88" mass="10013">MCKPIFFFFFCLLRRLRGVESRVGLEKKTVAPDLSRACPVLAALLTNQTRRAAFISREIKRPFPPLPSPNFGITARTFLEPSHITYTS</sequence>
<organism evidence="2">
    <name type="scientific">Ixodes ricinus</name>
    <name type="common">Common tick</name>
    <name type="synonym">Acarus ricinus</name>
    <dbReference type="NCBI Taxonomy" id="34613"/>
    <lineage>
        <taxon>Eukaryota</taxon>
        <taxon>Metazoa</taxon>
        <taxon>Ecdysozoa</taxon>
        <taxon>Arthropoda</taxon>
        <taxon>Chelicerata</taxon>
        <taxon>Arachnida</taxon>
        <taxon>Acari</taxon>
        <taxon>Parasitiformes</taxon>
        <taxon>Ixodida</taxon>
        <taxon>Ixodoidea</taxon>
        <taxon>Ixodidae</taxon>
        <taxon>Ixodinae</taxon>
        <taxon>Ixodes</taxon>
    </lineage>
</organism>
<reference evidence="2" key="1">
    <citation type="submission" date="2019-12" db="EMBL/GenBank/DDBJ databases">
        <title>An insight into the sialome of adult female Ixodes ricinus ticks feeding for 6 days.</title>
        <authorList>
            <person name="Perner J."/>
            <person name="Ribeiro J.M.C."/>
        </authorList>
    </citation>
    <scope>NUCLEOTIDE SEQUENCE</scope>
    <source>
        <strain evidence="2">Semi-engorged</strain>
        <tissue evidence="2">Salivary glands</tissue>
    </source>
</reference>
<dbReference type="AlphaFoldDB" id="A0A6B0U075"/>